<proteinExistence type="predicted"/>
<dbReference type="Proteomes" id="UP000002774">
    <property type="component" value="Chromosome"/>
</dbReference>
<dbReference type="EMBL" id="CM001403">
    <property type="protein sequence ID" value="EHQ28839.1"/>
    <property type="molecule type" value="Genomic_DNA"/>
</dbReference>
<protein>
    <submittedName>
        <fullName evidence="1">Uncharacterized protein</fullName>
    </submittedName>
</protein>
<dbReference type="HOGENOM" id="CLU_1958175_0_0_10"/>
<dbReference type="RefSeq" id="WP_008509777.1">
    <property type="nucleotide sequence ID" value="NZ_CM001403.1"/>
</dbReference>
<keyword evidence="2" id="KW-1185">Reference proteome</keyword>
<sequence length="138" mass="15768">MESTNPMIDNVKEQPYFAYFRVMKHGTEVTRISCNNFKPSQGITVNFASTVYNLPPDADLFYGYPGLIEALEKAKDGAQAYIEMLIGEGDDALPVLLQYRMDHYEDLGVNLVESNIRKLEAVLKLNPDFKWIPYRIGR</sequence>
<organism evidence="1 2">
    <name type="scientific">Mucilaginibacter paludis DSM 18603</name>
    <dbReference type="NCBI Taxonomy" id="714943"/>
    <lineage>
        <taxon>Bacteria</taxon>
        <taxon>Pseudomonadati</taxon>
        <taxon>Bacteroidota</taxon>
        <taxon>Sphingobacteriia</taxon>
        <taxon>Sphingobacteriales</taxon>
        <taxon>Sphingobacteriaceae</taxon>
        <taxon>Mucilaginibacter</taxon>
    </lineage>
</organism>
<evidence type="ECO:0000313" key="1">
    <source>
        <dbReference type="EMBL" id="EHQ28839.1"/>
    </source>
</evidence>
<evidence type="ECO:0000313" key="2">
    <source>
        <dbReference type="Proteomes" id="UP000002774"/>
    </source>
</evidence>
<dbReference type="AlphaFoldDB" id="H1Y321"/>
<name>H1Y321_9SPHI</name>
<dbReference type="STRING" id="714943.Mucpa_4754"/>
<accession>H1Y321</accession>
<gene>
    <name evidence="1" type="ORF">Mucpa_4754</name>
</gene>
<dbReference type="eggNOG" id="ENOG5033K60">
    <property type="taxonomic scope" value="Bacteria"/>
</dbReference>
<dbReference type="OrthoDB" id="770658at2"/>
<reference evidence="1" key="1">
    <citation type="submission" date="2011-09" db="EMBL/GenBank/DDBJ databases">
        <title>The permanent draft genome of Mucilaginibacter paludis DSM 18603.</title>
        <authorList>
            <consortium name="US DOE Joint Genome Institute (JGI-PGF)"/>
            <person name="Lucas S."/>
            <person name="Han J."/>
            <person name="Lapidus A."/>
            <person name="Bruce D."/>
            <person name="Goodwin L."/>
            <person name="Pitluck S."/>
            <person name="Peters L."/>
            <person name="Kyrpides N."/>
            <person name="Mavromatis K."/>
            <person name="Ivanova N."/>
            <person name="Mikhailova N."/>
            <person name="Held B."/>
            <person name="Detter J.C."/>
            <person name="Tapia R."/>
            <person name="Han C."/>
            <person name="Land M."/>
            <person name="Hauser L."/>
            <person name="Markowitz V."/>
            <person name="Cheng J.-F."/>
            <person name="Hugenholtz P."/>
            <person name="Woyke T."/>
            <person name="Wu D."/>
            <person name="Tindall B."/>
            <person name="Brambilla E."/>
            <person name="Klenk H.-P."/>
            <person name="Eisen J.A."/>
        </authorList>
    </citation>
    <scope>NUCLEOTIDE SEQUENCE [LARGE SCALE GENOMIC DNA]</scope>
    <source>
        <strain evidence="1">DSM 18603</strain>
    </source>
</reference>